<dbReference type="GO" id="GO:0009236">
    <property type="term" value="P:cobalamin biosynthetic process"/>
    <property type="evidence" value="ECO:0007669"/>
    <property type="project" value="UniProtKB-UniRule"/>
</dbReference>
<dbReference type="GO" id="GO:0043755">
    <property type="term" value="F:alpha-ribazole phosphatase activity"/>
    <property type="evidence" value="ECO:0007669"/>
    <property type="project" value="UniProtKB-UniRule"/>
</dbReference>
<dbReference type="Pfam" id="PF00300">
    <property type="entry name" value="His_Phos_1"/>
    <property type="match status" value="1"/>
</dbReference>
<gene>
    <name evidence="2" type="primary">cobC</name>
    <name evidence="2" type="ORF">EHQ17_17450</name>
</gene>
<proteinExistence type="predicted"/>
<dbReference type="Proteomes" id="UP000298277">
    <property type="component" value="Unassembled WGS sequence"/>
</dbReference>
<evidence type="ECO:0000256" key="1">
    <source>
        <dbReference type="NCBIfam" id="TIGR03162"/>
    </source>
</evidence>
<accession>A0A5F1Z2I9</accession>
<protein>
    <recommendedName>
        <fullName evidence="1">Alpha-ribazole phosphatase</fullName>
        <ecNumber evidence="1">3.1.3.73</ecNumber>
    </recommendedName>
</protein>
<dbReference type="RefSeq" id="WP_135590144.1">
    <property type="nucleotide sequence ID" value="NZ_RQEZ01000012.1"/>
</dbReference>
<dbReference type="PANTHER" id="PTHR48100">
    <property type="entry name" value="BROAD-SPECIFICITY PHOSPHATASE YOR283W-RELATED"/>
    <property type="match status" value="1"/>
</dbReference>
<reference evidence="2" key="1">
    <citation type="journal article" date="2019" name="PLoS Negl. Trop. Dis.">
        <title>Revisiting the worldwide diversity of Leptospira species in the environment.</title>
        <authorList>
            <person name="Vincent A.T."/>
            <person name="Schiettekatte O."/>
            <person name="Bourhy P."/>
            <person name="Veyrier F.J."/>
            <person name="Picardeau M."/>
        </authorList>
    </citation>
    <scope>NUCLEOTIDE SEQUENCE [LARGE SCALE GENOMIC DNA]</scope>
    <source>
        <strain evidence="2">201800299</strain>
    </source>
</reference>
<dbReference type="Gene3D" id="3.40.50.1240">
    <property type="entry name" value="Phosphoglycerate mutase-like"/>
    <property type="match status" value="1"/>
</dbReference>
<dbReference type="CDD" id="cd07067">
    <property type="entry name" value="HP_PGM_like"/>
    <property type="match status" value="1"/>
</dbReference>
<comment type="caution">
    <text evidence="2">The sequence shown here is derived from an EMBL/GenBank/DDBJ whole genome shotgun (WGS) entry which is preliminary data.</text>
</comment>
<dbReference type="SUPFAM" id="SSF53254">
    <property type="entry name" value="Phosphoglycerate mutase-like"/>
    <property type="match status" value="1"/>
</dbReference>
<organism evidence="2 3">
    <name type="scientific">Leptospira gomenensis</name>
    <dbReference type="NCBI Taxonomy" id="2484974"/>
    <lineage>
        <taxon>Bacteria</taxon>
        <taxon>Pseudomonadati</taxon>
        <taxon>Spirochaetota</taxon>
        <taxon>Spirochaetia</taxon>
        <taxon>Leptospirales</taxon>
        <taxon>Leptospiraceae</taxon>
        <taxon>Leptospira</taxon>
    </lineage>
</organism>
<dbReference type="EMBL" id="RQFA01000079">
    <property type="protein sequence ID" value="TGK28773.1"/>
    <property type="molecule type" value="Genomic_DNA"/>
</dbReference>
<name>A0A5F1Z2I9_9LEPT</name>
<dbReference type="AlphaFoldDB" id="A0A5F1Z2I9"/>
<dbReference type="InterPro" id="IPR017578">
    <property type="entry name" value="Ribazole_CobC"/>
</dbReference>
<evidence type="ECO:0000313" key="2">
    <source>
        <dbReference type="EMBL" id="TGK28773.1"/>
    </source>
</evidence>
<dbReference type="InterPro" id="IPR029033">
    <property type="entry name" value="His_PPase_superfam"/>
</dbReference>
<dbReference type="EC" id="3.1.3.73" evidence="1"/>
<dbReference type="InterPro" id="IPR050275">
    <property type="entry name" value="PGM_Phosphatase"/>
</dbReference>
<evidence type="ECO:0000313" key="3">
    <source>
        <dbReference type="Proteomes" id="UP000298277"/>
    </source>
</evidence>
<dbReference type="NCBIfam" id="TIGR03162">
    <property type="entry name" value="ribazole_cobC"/>
    <property type="match status" value="1"/>
</dbReference>
<dbReference type="GO" id="GO:0005737">
    <property type="term" value="C:cytoplasm"/>
    <property type="evidence" value="ECO:0007669"/>
    <property type="project" value="TreeGrafter"/>
</dbReference>
<dbReference type="OrthoDB" id="7925971at2"/>
<sequence>MELYLIRHTAPDVPTGTCYGRTDVPLASSYRTDISGVISKLRIIPDRIYSSPSLRCSLLAESIIESFENKLEYSDLLMELNFGSWEGKLWSEIPESESVFWTENFVQAQTPNGESYGQLFDRVSTFLENKRNFPSDEKIGIVTHAGVIRSILCKYLNLPLETGFRFEVGYGSIGKLKIERNGTEVSAKLIFWNL</sequence>
<dbReference type="InterPro" id="IPR013078">
    <property type="entry name" value="His_Pase_superF_clade-1"/>
</dbReference>
<keyword evidence="3" id="KW-1185">Reference proteome</keyword>
<dbReference type="SMART" id="SM00855">
    <property type="entry name" value="PGAM"/>
    <property type="match status" value="1"/>
</dbReference>
<dbReference type="PANTHER" id="PTHR48100:SF59">
    <property type="entry name" value="ADENOSYLCOBALAMIN_ALPHA-RIBAZOLE PHOSPHATASE"/>
    <property type="match status" value="1"/>
</dbReference>